<evidence type="ECO:0000256" key="3">
    <source>
        <dbReference type="ARBA" id="ARBA00022536"/>
    </source>
</evidence>
<dbReference type="GeneID" id="109474786"/>
<feature type="disulfide bond" evidence="11">
    <location>
        <begin position="210"/>
        <end position="237"/>
    </location>
</feature>
<keyword evidence="5" id="KW-0732">Signal</keyword>
<proteinExistence type="predicted"/>
<dbReference type="InterPro" id="IPR000436">
    <property type="entry name" value="Sushi_SCR_CCP_dom"/>
</dbReference>
<keyword evidence="4 11" id="KW-0768">Sushi</keyword>
<feature type="domain" description="Sushi" evidence="13">
    <location>
        <begin position="4"/>
        <end position="62"/>
    </location>
</feature>
<evidence type="ECO:0000256" key="6">
    <source>
        <dbReference type="ARBA" id="ARBA00022737"/>
    </source>
</evidence>
<feature type="domain" description="Sushi" evidence="13">
    <location>
        <begin position="181"/>
        <end position="239"/>
    </location>
</feature>
<keyword evidence="6" id="KW-0677">Repeat</keyword>
<feature type="domain" description="Sushi" evidence="13">
    <location>
        <begin position="122"/>
        <end position="180"/>
    </location>
</feature>
<dbReference type="PROSITE" id="PS50923">
    <property type="entry name" value="SUSHI"/>
    <property type="match status" value="4"/>
</dbReference>
<feature type="disulfide bond" evidence="11">
    <location>
        <begin position="151"/>
        <end position="178"/>
    </location>
</feature>
<evidence type="ECO:0000313" key="14">
    <source>
        <dbReference type="Proteomes" id="UP000515135"/>
    </source>
</evidence>
<dbReference type="SMART" id="SM00032">
    <property type="entry name" value="CCP"/>
    <property type="match status" value="4"/>
</dbReference>
<keyword evidence="2" id="KW-0964">Secreted</keyword>
<comment type="caution">
    <text evidence="11">Lacks conserved residue(s) required for the propagation of feature annotation.</text>
</comment>
<dbReference type="CDD" id="cd00033">
    <property type="entry name" value="CCP"/>
    <property type="match status" value="4"/>
</dbReference>
<feature type="disulfide bond" evidence="11">
    <location>
        <begin position="33"/>
        <end position="60"/>
    </location>
</feature>
<evidence type="ECO:0000256" key="1">
    <source>
        <dbReference type="ARBA" id="ARBA00004613"/>
    </source>
</evidence>
<reference evidence="15" key="1">
    <citation type="submission" date="2025-08" db="UniProtKB">
        <authorList>
            <consortium name="RefSeq"/>
        </authorList>
    </citation>
    <scope>IDENTIFICATION</scope>
    <source>
        <tissue evidence="15">Gonad</tissue>
    </source>
</reference>
<dbReference type="Proteomes" id="UP000515135">
    <property type="component" value="Unplaced"/>
</dbReference>
<protein>
    <submittedName>
        <fullName evidence="15">P-selectin-like</fullName>
    </submittedName>
</protein>
<evidence type="ECO:0000259" key="13">
    <source>
        <dbReference type="PROSITE" id="PS50923"/>
    </source>
</evidence>
<dbReference type="SUPFAM" id="SSF57535">
    <property type="entry name" value="Complement control module/SCR domain"/>
    <property type="match status" value="4"/>
</dbReference>
<comment type="subcellular location">
    <subcellularLocation>
        <location evidence="1">Secreted</location>
    </subcellularLocation>
</comment>
<evidence type="ECO:0000256" key="11">
    <source>
        <dbReference type="PROSITE-ProRule" id="PRU00302"/>
    </source>
</evidence>
<dbReference type="Pfam" id="PF00084">
    <property type="entry name" value="Sushi"/>
    <property type="match status" value="4"/>
</dbReference>
<evidence type="ECO:0000256" key="10">
    <source>
        <dbReference type="ARBA" id="ARBA00023180"/>
    </source>
</evidence>
<evidence type="ECO:0000256" key="2">
    <source>
        <dbReference type="ARBA" id="ARBA00022525"/>
    </source>
</evidence>
<dbReference type="PANTHER" id="PTHR45656:SF4">
    <property type="entry name" value="PROTEIN CBR-CLEC-78"/>
    <property type="match status" value="1"/>
</dbReference>
<dbReference type="FunFam" id="2.10.70.10:FF:000064">
    <property type="entry name" value="Fibulin 7"/>
    <property type="match status" value="3"/>
</dbReference>
<gene>
    <name evidence="15" type="primary">LOC109474786</name>
</gene>
<dbReference type="RefSeq" id="XP_019630706.1">
    <property type="nucleotide sequence ID" value="XM_019775147.1"/>
</dbReference>
<feature type="domain" description="Sushi" evidence="13">
    <location>
        <begin position="63"/>
        <end position="121"/>
    </location>
</feature>
<evidence type="ECO:0000256" key="4">
    <source>
        <dbReference type="ARBA" id="ARBA00022659"/>
    </source>
</evidence>
<organism evidence="14 15">
    <name type="scientific">Branchiostoma belcheri</name>
    <name type="common">Amphioxus</name>
    <dbReference type="NCBI Taxonomy" id="7741"/>
    <lineage>
        <taxon>Eukaryota</taxon>
        <taxon>Metazoa</taxon>
        <taxon>Chordata</taxon>
        <taxon>Cephalochordata</taxon>
        <taxon>Leptocardii</taxon>
        <taxon>Amphioxiformes</taxon>
        <taxon>Branchiostomatidae</taxon>
        <taxon>Branchiostoma</taxon>
    </lineage>
</organism>
<dbReference type="Gene3D" id="2.10.70.10">
    <property type="entry name" value="Complement Module, domain 1"/>
    <property type="match status" value="4"/>
</dbReference>
<evidence type="ECO:0000256" key="7">
    <source>
        <dbReference type="ARBA" id="ARBA00022837"/>
    </source>
</evidence>
<keyword evidence="9 11" id="KW-1015">Disulfide bond</keyword>
<accession>A0A6P4ZM69</accession>
<dbReference type="KEGG" id="bbel:109474786"/>
<dbReference type="InterPro" id="IPR035976">
    <property type="entry name" value="Sushi/SCR/CCP_sf"/>
</dbReference>
<keyword evidence="7" id="KW-0106">Calcium</keyword>
<evidence type="ECO:0000256" key="12">
    <source>
        <dbReference type="SAM" id="MobiDB-lite"/>
    </source>
</evidence>
<keyword evidence="8" id="KW-0130">Cell adhesion</keyword>
<dbReference type="AlphaFoldDB" id="A0A6P4ZM69"/>
<evidence type="ECO:0000256" key="5">
    <source>
        <dbReference type="ARBA" id="ARBA00022729"/>
    </source>
</evidence>
<evidence type="ECO:0000313" key="15">
    <source>
        <dbReference type="RefSeq" id="XP_019630706.1"/>
    </source>
</evidence>
<dbReference type="GO" id="GO:0007155">
    <property type="term" value="P:cell adhesion"/>
    <property type="evidence" value="ECO:0007669"/>
    <property type="project" value="UniProtKB-KW"/>
</dbReference>
<sequence>MGSLQCRTLTAPANGFLSPVGANSYQDVVTFTCDQGYKLGGASSVTCQADRTWSAPVPTCQPLQCPTLTAPANGFLSPVGANSYQDVVTFTCDQGYGLDGASSVRCQADRTWSAPVPTCYPLQCRTLMAPANGALSPVGANSYQDVVTFTCDQGYGLDGAYSVRCQAGQTWSAPVPTCQPLQCPTLTAPANGFLSPVEANSYQDVVTFTCDQGYGLNGASSVTCQADRTWSAPVPTCYLFARVNVSLMLTAPRHVNLSLLRDPIRQSLEQAGGFCGDQCKIGEIFLHVVSDTNGARKRRQAGDQVLINVIIQLIVVVNQQQGTGDTTDATVTAENLLQQNAYALRQLARSGQLSVDIGGEHIRLVDSSDSSSNCPSGQYKSNGNCGKW</sequence>
<dbReference type="OrthoDB" id="6480633at2759"/>
<evidence type="ECO:0000256" key="8">
    <source>
        <dbReference type="ARBA" id="ARBA00022889"/>
    </source>
</evidence>
<dbReference type="InterPro" id="IPR051277">
    <property type="entry name" value="SEZ6_CSMD_C4BPB_Regulators"/>
</dbReference>
<evidence type="ECO:0000256" key="9">
    <source>
        <dbReference type="ARBA" id="ARBA00023157"/>
    </source>
</evidence>
<dbReference type="GO" id="GO:0005576">
    <property type="term" value="C:extracellular region"/>
    <property type="evidence" value="ECO:0007669"/>
    <property type="project" value="UniProtKB-SubCell"/>
</dbReference>
<dbReference type="PANTHER" id="PTHR45656">
    <property type="entry name" value="PROTEIN CBR-CLEC-78"/>
    <property type="match status" value="1"/>
</dbReference>
<feature type="disulfide bond" evidence="11">
    <location>
        <begin position="92"/>
        <end position="119"/>
    </location>
</feature>
<keyword evidence="3" id="KW-0245">EGF-like domain</keyword>
<feature type="compositionally biased region" description="Polar residues" evidence="12">
    <location>
        <begin position="373"/>
        <end position="388"/>
    </location>
</feature>
<keyword evidence="10" id="KW-0325">Glycoprotein</keyword>
<keyword evidence="14" id="KW-1185">Reference proteome</keyword>
<feature type="region of interest" description="Disordered" evidence="12">
    <location>
        <begin position="367"/>
        <end position="388"/>
    </location>
</feature>
<name>A0A6P4ZM69_BRABE</name>